<keyword evidence="1" id="KW-0812">Transmembrane</keyword>
<protein>
    <submittedName>
        <fullName evidence="3">VPLPA-CTERM protein sorting domain-containing protein</fullName>
    </submittedName>
</protein>
<dbReference type="NCBIfam" id="NF038131">
    <property type="entry name" value="choice_anch_K"/>
    <property type="match status" value="1"/>
</dbReference>
<dbReference type="InterPro" id="IPR022472">
    <property type="entry name" value="VPLPA-CTERM"/>
</dbReference>
<proteinExistence type="predicted"/>
<evidence type="ECO:0000313" key="3">
    <source>
        <dbReference type="EMBL" id="SEM07252.1"/>
    </source>
</evidence>
<organism evidence="3 4">
    <name type="scientific">Roseovarius tolerans</name>
    <dbReference type="NCBI Taxonomy" id="74031"/>
    <lineage>
        <taxon>Bacteria</taxon>
        <taxon>Pseudomonadati</taxon>
        <taxon>Pseudomonadota</taxon>
        <taxon>Alphaproteobacteria</taxon>
        <taxon>Rhodobacterales</taxon>
        <taxon>Roseobacteraceae</taxon>
        <taxon>Roseovarius</taxon>
    </lineage>
</organism>
<evidence type="ECO:0000256" key="2">
    <source>
        <dbReference type="SAM" id="SignalP"/>
    </source>
</evidence>
<evidence type="ECO:0000313" key="4">
    <source>
        <dbReference type="Proteomes" id="UP000182160"/>
    </source>
</evidence>
<dbReference type="AlphaFoldDB" id="A0A1H7VDB3"/>
<name>A0A1H7VDB3_9RHOB</name>
<reference evidence="3 4" key="1">
    <citation type="submission" date="2016-10" db="EMBL/GenBank/DDBJ databases">
        <authorList>
            <person name="de Groot N.N."/>
        </authorList>
    </citation>
    <scope>NUCLEOTIDE SEQUENCE [LARGE SCALE GENOMIC DNA]</scope>
    <source>
        <strain evidence="3 4">DSM 11457</strain>
    </source>
</reference>
<dbReference type="RefSeq" id="WP_074784728.1">
    <property type="nucleotide sequence ID" value="NZ_FOBO01000002.1"/>
</dbReference>
<dbReference type="InterPro" id="IPR047995">
    <property type="entry name" value="Choice_anch_K"/>
</dbReference>
<dbReference type="Proteomes" id="UP000182160">
    <property type="component" value="Unassembled WGS sequence"/>
</dbReference>
<dbReference type="NCBIfam" id="TIGR03370">
    <property type="entry name" value="VPLPA-CTERM"/>
    <property type="match status" value="1"/>
</dbReference>
<feature type="chain" id="PRO_5010311273" evidence="2">
    <location>
        <begin position="20"/>
        <end position="255"/>
    </location>
</feature>
<keyword evidence="2" id="KW-0732">Signal</keyword>
<feature type="transmembrane region" description="Helical" evidence="1">
    <location>
        <begin position="226"/>
        <end position="248"/>
    </location>
</feature>
<keyword evidence="1" id="KW-0472">Membrane</keyword>
<dbReference type="EMBL" id="FOBO01000002">
    <property type="protein sequence ID" value="SEM07252.1"/>
    <property type="molecule type" value="Genomic_DNA"/>
</dbReference>
<accession>A0A1H7VDB3</accession>
<sequence length="255" mass="27325">MKPLIFTCAFFLSTTAALDAATIKGTAQGEWTSVDGSFGSNTTISDDTATVTWGVEWVDDVTSDAAIGDYVGENDPDSNYMSFSNGTNWSAYDGGLFSLGSFEYRNGTSYSISHDFKGANLSIDVSLSDPLISDILSFEYAFDVLTTTNGFVSVPSDADTLFVGQAPAIQHFFVGDQRYLFEVLGLSSDGGATFSNEFVVYEAWQNGEWHDVSPARADIYARISPAVVPLPATLPLLISTLGALGFIARRKSKAA</sequence>
<gene>
    <name evidence="3" type="ORF">SAMN04488077_1021</name>
</gene>
<keyword evidence="1" id="KW-1133">Transmembrane helix</keyword>
<evidence type="ECO:0000256" key="1">
    <source>
        <dbReference type="SAM" id="Phobius"/>
    </source>
</evidence>
<feature type="signal peptide" evidence="2">
    <location>
        <begin position="1"/>
        <end position="19"/>
    </location>
</feature>